<feature type="region of interest" description="Disordered" evidence="1">
    <location>
        <begin position="66"/>
        <end position="85"/>
    </location>
</feature>
<dbReference type="EMBL" id="CAICTM010002015">
    <property type="protein sequence ID" value="CAB9527554.1"/>
    <property type="molecule type" value="Genomic_DNA"/>
</dbReference>
<dbReference type="Proteomes" id="UP001153069">
    <property type="component" value="Unassembled WGS sequence"/>
</dbReference>
<evidence type="ECO:0008006" key="4">
    <source>
        <dbReference type="Google" id="ProtNLM"/>
    </source>
</evidence>
<keyword evidence="3" id="KW-1185">Reference proteome</keyword>
<organism evidence="2 3">
    <name type="scientific">Seminavis robusta</name>
    <dbReference type="NCBI Taxonomy" id="568900"/>
    <lineage>
        <taxon>Eukaryota</taxon>
        <taxon>Sar</taxon>
        <taxon>Stramenopiles</taxon>
        <taxon>Ochrophyta</taxon>
        <taxon>Bacillariophyta</taxon>
        <taxon>Bacillariophyceae</taxon>
        <taxon>Bacillariophycidae</taxon>
        <taxon>Naviculales</taxon>
        <taxon>Naviculaceae</taxon>
        <taxon>Seminavis</taxon>
    </lineage>
</organism>
<evidence type="ECO:0000313" key="3">
    <source>
        <dbReference type="Proteomes" id="UP001153069"/>
    </source>
</evidence>
<feature type="region of interest" description="Disordered" evidence="1">
    <location>
        <begin position="186"/>
        <end position="221"/>
    </location>
</feature>
<evidence type="ECO:0000313" key="2">
    <source>
        <dbReference type="EMBL" id="CAB9527554.1"/>
    </source>
</evidence>
<name>A0A9N8EXR7_9STRA</name>
<proteinExistence type="predicted"/>
<gene>
    <name evidence="2" type="ORF">SEMRO_2017_G311190.1</name>
</gene>
<feature type="compositionally biased region" description="Basic and acidic residues" evidence="1">
    <location>
        <begin position="66"/>
        <end position="79"/>
    </location>
</feature>
<dbReference type="AlphaFoldDB" id="A0A9N8EXR7"/>
<dbReference type="InterPro" id="IPR036869">
    <property type="entry name" value="J_dom_sf"/>
</dbReference>
<protein>
    <recommendedName>
        <fullName evidence="4">J domain-containing protein</fullName>
    </recommendedName>
</protein>
<reference evidence="2" key="1">
    <citation type="submission" date="2020-06" db="EMBL/GenBank/DDBJ databases">
        <authorList>
            <consortium name="Plant Systems Biology data submission"/>
        </authorList>
    </citation>
    <scope>NUCLEOTIDE SEQUENCE</scope>
    <source>
        <strain evidence="2">D6</strain>
    </source>
</reference>
<accession>A0A9N8EXR7</accession>
<dbReference type="OrthoDB" id="45334at2759"/>
<sequence length="221" mass="25351">MSSRAASAASSRRVKQELVRLLFGKSNKESTIIQATTTANKKPLDHTSFSYSDLRTAYLQRLQTLHPDKDYSKRETDPHHHSRRHHEFVQLQQAWDRYDQMAKVVANNIDADSSFTLFGVGCSFADNEREREWRNEITDQACRGWFSSGSLAEEATSDGDDKNKYMKGTSQHISLLNDEDDMFIAVPEETDKDHKQQPKEDNIRPRRSLVDTKFRPRSAGG</sequence>
<dbReference type="SUPFAM" id="SSF46565">
    <property type="entry name" value="Chaperone J-domain"/>
    <property type="match status" value="1"/>
</dbReference>
<evidence type="ECO:0000256" key="1">
    <source>
        <dbReference type="SAM" id="MobiDB-lite"/>
    </source>
</evidence>
<feature type="compositionally biased region" description="Basic and acidic residues" evidence="1">
    <location>
        <begin position="189"/>
        <end position="214"/>
    </location>
</feature>
<comment type="caution">
    <text evidence="2">The sequence shown here is derived from an EMBL/GenBank/DDBJ whole genome shotgun (WGS) entry which is preliminary data.</text>
</comment>